<dbReference type="Proteomes" id="UP000233551">
    <property type="component" value="Unassembled WGS sequence"/>
</dbReference>
<dbReference type="InterPro" id="IPR012337">
    <property type="entry name" value="RNaseH-like_sf"/>
</dbReference>
<dbReference type="SUPFAM" id="SSF53098">
    <property type="entry name" value="Ribonuclease H-like"/>
    <property type="match status" value="1"/>
</dbReference>
<dbReference type="STRING" id="22663.A0A2I0I7P9"/>
<sequence length="214" mass="23994">MRNRTLLDIVRSMMSYTDLPISMWGYALQTVCYLLNRISSKSVSTTPYEIWNGQLVHFGRNRHSRVNSAPITRPRAQPSVRHRARARARVRAVPVTAREFLLPSQQASARPPSASHVLPHACMHACARDAPNVCSRICALVNACPSARHHATKRLPAHPKPPRTPDTVTARLVVYSKPSRVHYRPSKGSTESPDSLTLPRLFPRIPRLGQIFST</sequence>
<evidence type="ECO:0000313" key="1">
    <source>
        <dbReference type="EMBL" id="PKI40029.1"/>
    </source>
</evidence>
<comment type="caution">
    <text evidence="1">The sequence shown here is derived from an EMBL/GenBank/DDBJ whole genome shotgun (WGS) entry which is preliminary data.</text>
</comment>
<organism evidence="1 2">
    <name type="scientific">Punica granatum</name>
    <name type="common">Pomegranate</name>
    <dbReference type="NCBI Taxonomy" id="22663"/>
    <lineage>
        <taxon>Eukaryota</taxon>
        <taxon>Viridiplantae</taxon>
        <taxon>Streptophyta</taxon>
        <taxon>Embryophyta</taxon>
        <taxon>Tracheophyta</taxon>
        <taxon>Spermatophyta</taxon>
        <taxon>Magnoliopsida</taxon>
        <taxon>eudicotyledons</taxon>
        <taxon>Gunneridae</taxon>
        <taxon>Pentapetalae</taxon>
        <taxon>rosids</taxon>
        <taxon>malvids</taxon>
        <taxon>Myrtales</taxon>
        <taxon>Lythraceae</taxon>
        <taxon>Punica</taxon>
    </lineage>
</organism>
<accession>A0A2I0I7P9</accession>
<dbReference type="Gene3D" id="3.30.420.10">
    <property type="entry name" value="Ribonuclease H-like superfamily/Ribonuclease H"/>
    <property type="match status" value="1"/>
</dbReference>
<dbReference type="InterPro" id="IPR039537">
    <property type="entry name" value="Retrotran_Ty1/copia-like"/>
</dbReference>
<dbReference type="EMBL" id="PGOL01003680">
    <property type="protein sequence ID" value="PKI40029.1"/>
    <property type="molecule type" value="Genomic_DNA"/>
</dbReference>
<proteinExistence type="predicted"/>
<dbReference type="InterPro" id="IPR036397">
    <property type="entry name" value="RNaseH_sf"/>
</dbReference>
<protein>
    <recommendedName>
        <fullName evidence="3">Integrase catalytic domain-containing protein</fullName>
    </recommendedName>
</protein>
<dbReference type="PANTHER" id="PTHR42648">
    <property type="entry name" value="TRANSPOSASE, PUTATIVE-RELATED"/>
    <property type="match status" value="1"/>
</dbReference>
<evidence type="ECO:0008006" key="3">
    <source>
        <dbReference type="Google" id="ProtNLM"/>
    </source>
</evidence>
<dbReference type="PANTHER" id="PTHR42648:SF27">
    <property type="entry name" value="RNA-DIRECTED DNA POLYMERASE"/>
    <property type="match status" value="1"/>
</dbReference>
<evidence type="ECO:0000313" key="2">
    <source>
        <dbReference type="Proteomes" id="UP000233551"/>
    </source>
</evidence>
<dbReference type="AlphaFoldDB" id="A0A2I0I7P9"/>
<reference evidence="1 2" key="1">
    <citation type="submission" date="2017-11" db="EMBL/GenBank/DDBJ databases">
        <title>De-novo sequencing of pomegranate (Punica granatum L.) genome.</title>
        <authorList>
            <person name="Akparov Z."/>
            <person name="Amiraslanov A."/>
            <person name="Hajiyeva S."/>
            <person name="Abbasov M."/>
            <person name="Kaur K."/>
            <person name="Hamwieh A."/>
            <person name="Solovyev V."/>
            <person name="Salamov A."/>
            <person name="Braich B."/>
            <person name="Kosarev P."/>
            <person name="Mahmoud A."/>
            <person name="Hajiyev E."/>
            <person name="Babayeva S."/>
            <person name="Izzatullayeva V."/>
            <person name="Mammadov A."/>
            <person name="Mammadov A."/>
            <person name="Sharifova S."/>
            <person name="Ojaghi J."/>
            <person name="Eynullazada K."/>
            <person name="Bayramov B."/>
            <person name="Abdulazimova A."/>
            <person name="Shahmuradov I."/>
        </authorList>
    </citation>
    <scope>NUCLEOTIDE SEQUENCE [LARGE SCALE GENOMIC DNA]</scope>
    <source>
        <strain evidence="2">cv. AG2017</strain>
        <tissue evidence="1">Leaf</tissue>
    </source>
</reference>
<gene>
    <name evidence="1" type="ORF">CRG98_039599</name>
</gene>
<dbReference type="GO" id="GO:0003676">
    <property type="term" value="F:nucleic acid binding"/>
    <property type="evidence" value="ECO:0007669"/>
    <property type="project" value="InterPro"/>
</dbReference>
<name>A0A2I0I7P9_PUNGR</name>
<keyword evidence="2" id="KW-1185">Reference proteome</keyword>